<comment type="caution">
    <text evidence="2">The sequence shown here is derived from an EMBL/GenBank/DDBJ whole genome shotgun (WGS) entry which is preliminary data.</text>
</comment>
<reference evidence="2 3" key="1">
    <citation type="journal article" date="2022" name="Microbiol. Res.">
        <title>Comparative genome analysis, predicted lifestyle and antimicrobial strategies of Lactococcus carnosus and Lactococcus paracarnosus isolated from meat.</title>
        <authorList>
            <person name="Werum V."/>
            <person name="Ehrmann M."/>
            <person name="Vogel R."/>
            <person name="Hilgarth M."/>
        </authorList>
    </citation>
    <scope>NUCLEOTIDE SEQUENCE [LARGE SCALE GENOMIC DNA]</scope>
    <source>
        <strain evidence="2 3">TMW21897</strain>
    </source>
</reference>
<dbReference type="PANTHER" id="PTHR43031:SF17">
    <property type="entry name" value="SULFURTRANSFERASE YTWF-RELATED"/>
    <property type="match status" value="1"/>
</dbReference>
<evidence type="ECO:0000259" key="1">
    <source>
        <dbReference type="PROSITE" id="PS50206"/>
    </source>
</evidence>
<feature type="domain" description="Rhodanese" evidence="1">
    <location>
        <begin position="20"/>
        <end position="101"/>
    </location>
</feature>
<dbReference type="EMBL" id="JAAEDA010000009">
    <property type="protein sequence ID" value="MCJ1977687.1"/>
    <property type="molecule type" value="Genomic_DNA"/>
</dbReference>
<accession>A0ABT0AM91</accession>
<dbReference type="Gene3D" id="3.40.250.10">
    <property type="entry name" value="Rhodanese-like domain"/>
    <property type="match status" value="1"/>
</dbReference>
<dbReference type="SUPFAM" id="SSF52821">
    <property type="entry name" value="Rhodanese/Cell cycle control phosphatase"/>
    <property type="match status" value="1"/>
</dbReference>
<protein>
    <submittedName>
        <fullName evidence="2">Rhodanese-like domain-containing protein</fullName>
    </submittedName>
</protein>
<dbReference type="InterPro" id="IPR050229">
    <property type="entry name" value="GlpE_sulfurtransferase"/>
</dbReference>
<proteinExistence type="predicted"/>
<name>A0ABT0AM91_9LACT</name>
<dbReference type="RefSeq" id="WP_243914642.1">
    <property type="nucleotide sequence ID" value="NZ_JAAECY010000002.1"/>
</dbReference>
<keyword evidence="3" id="KW-1185">Reference proteome</keyword>
<dbReference type="InterPro" id="IPR001763">
    <property type="entry name" value="Rhodanese-like_dom"/>
</dbReference>
<evidence type="ECO:0000313" key="3">
    <source>
        <dbReference type="Proteomes" id="UP001522462"/>
    </source>
</evidence>
<dbReference type="PANTHER" id="PTHR43031">
    <property type="entry name" value="FAD-DEPENDENT OXIDOREDUCTASE"/>
    <property type="match status" value="1"/>
</dbReference>
<gene>
    <name evidence="2" type="ORF">GYN19_06930</name>
</gene>
<dbReference type="Proteomes" id="UP001522462">
    <property type="component" value="Unassembled WGS sequence"/>
</dbReference>
<dbReference type="CDD" id="cd00158">
    <property type="entry name" value="RHOD"/>
    <property type="match status" value="1"/>
</dbReference>
<sequence length="104" mass="11590">MLSLFKKYPSVTTMELAELAKGNIRLLDVRTPSEYQGGHIVKAQNVPLNTIESYQPTKDQPVYIICQSGMRSKQATRILSKKGVEAINVRGGMSQWHGLTKKGK</sequence>
<dbReference type="PROSITE" id="PS50206">
    <property type="entry name" value="RHODANESE_3"/>
    <property type="match status" value="1"/>
</dbReference>
<organism evidence="2 3">
    <name type="scientific">Pseudolactococcus paracarnosus</name>
    <dbReference type="NCBI Taxonomy" id="2749962"/>
    <lineage>
        <taxon>Bacteria</taxon>
        <taxon>Bacillati</taxon>
        <taxon>Bacillota</taxon>
        <taxon>Bacilli</taxon>
        <taxon>Lactobacillales</taxon>
        <taxon>Streptococcaceae</taxon>
        <taxon>Pseudolactococcus</taxon>
    </lineage>
</organism>
<dbReference type="InterPro" id="IPR036873">
    <property type="entry name" value="Rhodanese-like_dom_sf"/>
</dbReference>
<dbReference type="SMART" id="SM00450">
    <property type="entry name" value="RHOD"/>
    <property type="match status" value="1"/>
</dbReference>
<dbReference type="Pfam" id="PF00581">
    <property type="entry name" value="Rhodanese"/>
    <property type="match status" value="1"/>
</dbReference>
<evidence type="ECO:0000313" key="2">
    <source>
        <dbReference type="EMBL" id="MCJ1977687.1"/>
    </source>
</evidence>